<dbReference type="GO" id="GO:0000976">
    <property type="term" value="F:transcription cis-regulatory region binding"/>
    <property type="evidence" value="ECO:0007669"/>
    <property type="project" value="TreeGrafter"/>
</dbReference>
<dbReference type="Pfam" id="PF00440">
    <property type="entry name" value="TetR_N"/>
    <property type="match status" value="1"/>
</dbReference>
<evidence type="ECO:0000313" key="4">
    <source>
        <dbReference type="EMBL" id="HIS37770.1"/>
    </source>
</evidence>
<dbReference type="Proteomes" id="UP000823928">
    <property type="component" value="Unassembled WGS sequence"/>
</dbReference>
<accession>A0A9D1F219</accession>
<dbReference type="InterPro" id="IPR050109">
    <property type="entry name" value="HTH-type_TetR-like_transc_reg"/>
</dbReference>
<comment type="caution">
    <text evidence="4">The sequence shown here is derived from an EMBL/GenBank/DDBJ whole genome shotgun (WGS) entry which is preliminary data.</text>
</comment>
<dbReference type="InterPro" id="IPR009057">
    <property type="entry name" value="Homeodomain-like_sf"/>
</dbReference>
<dbReference type="PRINTS" id="PR00455">
    <property type="entry name" value="HTHTETR"/>
</dbReference>
<dbReference type="EMBL" id="DVIU01000290">
    <property type="protein sequence ID" value="HIS37770.1"/>
    <property type="molecule type" value="Genomic_DNA"/>
</dbReference>
<protein>
    <submittedName>
        <fullName evidence="4">TetR/AcrR family transcriptional regulator</fullName>
    </submittedName>
</protein>
<evidence type="ECO:0000259" key="3">
    <source>
        <dbReference type="PROSITE" id="PS50977"/>
    </source>
</evidence>
<evidence type="ECO:0000256" key="1">
    <source>
        <dbReference type="ARBA" id="ARBA00023125"/>
    </source>
</evidence>
<dbReference type="SUPFAM" id="SSF46689">
    <property type="entry name" value="Homeodomain-like"/>
    <property type="match status" value="1"/>
</dbReference>
<organism evidence="4 5">
    <name type="scientific">Candidatus Scatousia excrementigallinarum</name>
    <dbReference type="NCBI Taxonomy" id="2840935"/>
    <lineage>
        <taxon>Bacteria</taxon>
        <taxon>Candidatus Scatousia</taxon>
    </lineage>
</organism>
<keyword evidence="1 2" id="KW-0238">DNA-binding</keyword>
<sequence>MDKKREKIIDATMELILERGYTATTTKDIAERAGVNECTIFRKFGEKKEIVVEGMKLKRWHPDISEETFSDIKRDLSEDLKMFMRNYIKEVTPAFVKLSIGLRSPQIYDITAPLIMNIPSVFIKSLSAYLAEMKRKGKIGNIDCETFASNVLASTFGYVFFKASFGDALIESESERYIDETVRIWTEGVLK</sequence>
<dbReference type="AlphaFoldDB" id="A0A9D1F219"/>
<reference evidence="4" key="1">
    <citation type="submission" date="2020-10" db="EMBL/GenBank/DDBJ databases">
        <authorList>
            <person name="Gilroy R."/>
        </authorList>
    </citation>
    <scope>NUCLEOTIDE SEQUENCE</scope>
    <source>
        <strain evidence="4">6276</strain>
    </source>
</reference>
<reference evidence="4" key="2">
    <citation type="journal article" date="2021" name="PeerJ">
        <title>Extensive microbial diversity within the chicken gut microbiome revealed by metagenomics and culture.</title>
        <authorList>
            <person name="Gilroy R."/>
            <person name="Ravi A."/>
            <person name="Getino M."/>
            <person name="Pursley I."/>
            <person name="Horton D.L."/>
            <person name="Alikhan N.F."/>
            <person name="Baker D."/>
            <person name="Gharbi K."/>
            <person name="Hall N."/>
            <person name="Watson M."/>
            <person name="Adriaenssens E.M."/>
            <person name="Foster-Nyarko E."/>
            <person name="Jarju S."/>
            <person name="Secka A."/>
            <person name="Antonio M."/>
            <person name="Oren A."/>
            <person name="Chaudhuri R.R."/>
            <person name="La Ragione R."/>
            <person name="Hildebrand F."/>
            <person name="Pallen M.J."/>
        </authorList>
    </citation>
    <scope>NUCLEOTIDE SEQUENCE</scope>
    <source>
        <strain evidence="4">6276</strain>
    </source>
</reference>
<dbReference type="InterPro" id="IPR001647">
    <property type="entry name" value="HTH_TetR"/>
</dbReference>
<dbReference type="PROSITE" id="PS50977">
    <property type="entry name" value="HTH_TETR_2"/>
    <property type="match status" value="1"/>
</dbReference>
<dbReference type="PANTHER" id="PTHR30055">
    <property type="entry name" value="HTH-TYPE TRANSCRIPTIONAL REGULATOR RUTR"/>
    <property type="match status" value="1"/>
</dbReference>
<dbReference type="Gene3D" id="1.10.357.10">
    <property type="entry name" value="Tetracycline Repressor, domain 2"/>
    <property type="match status" value="1"/>
</dbReference>
<dbReference type="GO" id="GO:0003700">
    <property type="term" value="F:DNA-binding transcription factor activity"/>
    <property type="evidence" value="ECO:0007669"/>
    <property type="project" value="TreeGrafter"/>
</dbReference>
<feature type="domain" description="HTH tetR-type" evidence="3">
    <location>
        <begin position="2"/>
        <end position="62"/>
    </location>
</feature>
<gene>
    <name evidence="4" type="ORF">IAC10_14295</name>
</gene>
<feature type="DNA-binding region" description="H-T-H motif" evidence="2">
    <location>
        <begin position="25"/>
        <end position="44"/>
    </location>
</feature>
<dbReference type="PANTHER" id="PTHR30055:SF226">
    <property type="entry name" value="HTH-TYPE TRANSCRIPTIONAL REGULATOR PKSA"/>
    <property type="match status" value="1"/>
</dbReference>
<proteinExistence type="predicted"/>
<name>A0A9D1F219_9BACT</name>
<evidence type="ECO:0000256" key="2">
    <source>
        <dbReference type="PROSITE-ProRule" id="PRU00335"/>
    </source>
</evidence>
<evidence type="ECO:0000313" key="5">
    <source>
        <dbReference type="Proteomes" id="UP000823928"/>
    </source>
</evidence>